<feature type="compositionally biased region" description="Polar residues" evidence="1">
    <location>
        <begin position="44"/>
        <end position="53"/>
    </location>
</feature>
<dbReference type="InterPro" id="IPR013022">
    <property type="entry name" value="Xyl_isomerase-like_TIM-brl"/>
</dbReference>
<dbReference type="Proteomes" id="UP001268864">
    <property type="component" value="Unassembled WGS sequence"/>
</dbReference>
<dbReference type="Pfam" id="PF01261">
    <property type="entry name" value="AP_endonuc_2"/>
    <property type="match status" value="1"/>
</dbReference>
<evidence type="ECO:0000256" key="1">
    <source>
        <dbReference type="SAM" id="MobiDB-lite"/>
    </source>
</evidence>
<dbReference type="PANTHER" id="PTHR12110">
    <property type="entry name" value="HYDROXYPYRUVATE ISOMERASE"/>
    <property type="match status" value="1"/>
</dbReference>
<protein>
    <submittedName>
        <fullName evidence="3">Sugar phosphate isomerase/epimerase</fullName>
    </submittedName>
</protein>
<dbReference type="RefSeq" id="WP_310898901.1">
    <property type="nucleotide sequence ID" value="NZ_JAMQOS010000001.1"/>
</dbReference>
<feature type="compositionally biased region" description="Basic and acidic residues" evidence="1">
    <location>
        <begin position="1"/>
        <end position="10"/>
    </location>
</feature>
<dbReference type="GO" id="GO:0016853">
    <property type="term" value="F:isomerase activity"/>
    <property type="evidence" value="ECO:0007669"/>
    <property type="project" value="UniProtKB-KW"/>
</dbReference>
<dbReference type="EMBL" id="JAMQOS010000001">
    <property type="protein sequence ID" value="MDS0281063.1"/>
    <property type="molecule type" value="Genomic_DNA"/>
</dbReference>
<feature type="region of interest" description="Disordered" evidence="1">
    <location>
        <begin position="1"/>
        <end position="60"/>
    </location>
</feature>
<evidence type="ECO:0000313" key="4">
    <source>
        <dbReference type="Proteomes" id="UP001268864"/>
    </source>
</evidence>
<comment type="caution">
    <text evidence="3">The sequence shown here is derived from an EMBL/GenBank/DDBJ whole genome shotgun (WGS) entry which is preliminary data.</text>
</comment>
<dbReference type="PANTHER" id="PTHR12110:SF48">
    <property type="entry name" value="BLL3656 PROTEIN"/>
    <property type="match status" value="1"/>
</dbReference>
<feature type="domain" description="Xylose isomerase-like TIM barrel" evidence="2">
    <location>
        <begin position="74"/>
        <end position="310"/>
    </location>
</feature>
<dbReference type="InterPro" id="IPR050312">
    <property type="entry name" value="IolE/XylAMocC-like"/>
</dbReference>
<dbReference type="Gene3D" id="3.20.20.150">
    <property type="entry name" value="Divalent-metal-dependent TIM barrel enzymes"/>
    <property type="match status" value="1"/>
</dbReference>
<gene>
    <name evidence="3" type="ORF">NDI86_02945</name>
</gene>
<keyword evidence="4" id="KW-1185">Reference proteome</keyword>
<name>A0ABU2FJZ5_9EURY</name>
<organism evidence="3 4">
    <name type="scientific">Haloarcula onubensis</name>
    <dbReference type="NCBI Taxonomy" id="2950539"/>
    <lineage>
        <taxon>Archaea</taxon>
        <taxon>Methanobacteriati</taxon>
        <taxon>Methanobacteriota</taxon>
        <taxon>Stenosarchaea group</taxon>
        <taxon>Halobacteria</taxon>
        <taxon>Halobacteriales</taxon>
        <taxon>Haloarculaceae</taxon>
        <taxon>Haloarcula</taxon>
    </lineage>
</organism>
<evidence type="ECO:0000259" key="2">
    <source>
        <dbReference type="Pfam" id="PF01261"/>
    </source>
</evidence>
<dbReference type="InterPro" id="IPR036237">
    <property type="entry name" value="Xyl_isomerase-like_sf"/>
</dbReference>
<evidence type="ECO:0000313" key="3">
    <source>
        <dbReference type="EMBL" id="MDS0281063.1"/>
    </source>
</evidence>
<sequence length="326" mass="36358">MESDRRDRTGEAGGKQTTAGGPDGAETLRTDGGQGDADLLANTWMHSGGTTPFQGAHGHREWSPWPIARRAEMLNDAGFDAIGLIAPDIQHILDFEFGAEDRTQGLQQLDSVLRENDIDFVELEFLTEWVLPSDDPRRQEEQDARELLLEAADVLDANHVKIGNLNSYPVAMEDLQQRFAQISDEFAETDTEVGLEFFPVDPNVQTVPQALEATEQTDNGGLYLDLWHNVKLDVDFDNIRSLSGDDIVAVEFNDGYVDTRMSFLEETINLRKLPGEGEFPIESWVSAVRAGGFDGPWGLEILSEEFRRFEMADAYPRAFEAGAEYV</sequence>
<keyword evidence="3" id="KW-0413">Isomerase</keyword>
<dbReference type="SUPFAM" id="SSF51658">
    <property type="entry name" value="Xylose isomerase-like"/>
    <property type="match status" value="1"/>
</dbReference>
<proteinExistence type="predicted"/>
<reference evidence="3 4" key="1">
    <citation type="submission" date="2022-06" db="EMBL/GenBank/DDBJ databases">
        <title>Halomicroarcula sp. a new haloarchaeum isolate from saline soil.</title>
        <authorList>
            <person name="Strakova D."/>
            <person name="Galisteo C."/>
            <person name="Sanchez-Porro C."/>
            <person name="Ventosa A."/>
        </authorList>
    </citation>
    <scope>NUCLEOTIDE SEQUENCE [LARGE SCALE GENOMIC DNA]</scope>
    <source>
        <strain evidence="3 4">S3CR25-11</strain>
    </source>
</reference>
<accession>A0ABU2FJZ5</accession>